<keyword evidence="4" id="KW-0472">Membrane</keyword>
<name>A0A3N1HQZ4_9ACTN</name>
<evidence type="ECO:0000313" key="6">
    <source>
        <dbReference type="Proteomes" id="UP000276232"/>
    </source>
</evidence>
<dbReference type="GO" id="GO:0006890">
    <property type="term" value="P:retrograde vesicle-mediated transport, Golgi to endoplasmic reticulum"/>
    <property type="evidence" value="ECO:0007669"/>
    <property type="project" value="TreeGrafter"/>
</dbReference>
<reference evidence="5 6" key="1">
    <citation type="journal article" date="2015" name="Stand. Genomic Sci.">
        <title>Genomic Encyclopedia of Bacterial and Archaeal Type Strains, Phase III: the genomes of soil and plant-associated and newly described type strains.</title>
        <authorList>
            <person name="Whitman W.B."/>
            <person name="Woyke T."/>
            <person name="Klenk H.P."/>
            <person name="Zhou Y."/>
            <person name="Lilburn T.G."/>
            <person name="Beck B.J."/>
            <person name="De Vos P."/>
            <person name="Vandamme P."/>
            <person name="Eisen J.A."/>
            <person name="Garrity G."/>
            <person name="Hugenholtz P."/>
            <person name="Kyrpides N.C."/>
        </authorList>
    </citation>
    <scope>NUCLEOTIDE SEQUENCE [LARGE SCALE GENOMIC DNA]</scope>
    <source>
        <strain evidence="5 6">CECT 7306</strain>
    </source>
</reference>
<dbReference type="GO" id="GO:0043001">
    <property type="term" value="P:Golgi to plasma membrane protein transport"/>
    <property type="evidence" value="ECO:0007669"/>
    <property type="project" value="TreeGrafter"/>
</dbReference>
<dbReference type="OrthoDB" id="4962633at2"/>
<comment type="caution">
    <text evidence="5">The sequence shown here is derived from an EMBL/GenBank/DDBJ whole genome shotgun (WGS) entry which is preliminary data.</text>
</comment>
<dbReference type="EMBL" id="RJKN01000002">
    <property type="protein sequence ID" value="ROP44925.1"/>
    <property type="molecule type" value="Genomic_DNA"/>
</dbReference>
<dbReference type="InParanoid" id="A0A3N1HQZ4"/>
<keyword evidence="3" id="KW-0446">Lipid-binding</keyword>
<evidence type="ECO:0000256" key="1">
    <source>
        <dbReference type="ARBA" id="ARBA00004255"/>
    </source>
</evidence>
<comment type="subcellular location">
    <subcellularLocation>
        <location evidence="1">Golgi apparatus membrane</location>
        <topology evidence="1">Peripheral membrane protein</topology>
        <orientation evidence="1">Cytoplasmic side</orientation>
    </subcellularLocation>
</comment>
<dbReference type="GO" id="GO:0007030">
    <property type="term" value="P:Golgi organization"/>
    <property type="evidence" value="ECO:0007669"/>
    <property type="project" value="TreeGrafter"/>
</dbReference>
<dbReference type="AlphaFoldDB" id="A0A3N1HQZ4"/>
<evidence type="ECO:0000256" key="4">
    <source>
        <dbReference type="ARBA" id="ARBA00023136"/>
    </source>
</evidence>
<keyword evidence="2" id="KW-0333">Golgi apparatus</keyword>
<dbReference type="PANTHER" id="PTHR12704:SF2">
    <property type="entry name" value="GOLGI PHOSPHOPROTEIN 3 HOMOLOG SAURON"/>
    <property type="match status" value="1"/>
</dbReference>
<keyword evidence="6" id="KW-1185">Reference proteome</keyword>
<dbReference type="GO" id="GO:0048194">
    <property type="term" value="P:Golgi vesicle budding"/>
    <property type="evidence" value="ECO:0007669"/>
    <property type="project" value="TreeGrafter"/>
</dbReference>
<dbReference type="GO" id="GO:0012505">
    <property type="term" value="C:endomembrane system"/>
    <property type="evidence" value="ECO:0007669"/>
    <property type="project" value="UniProtKB-ARBA"/>
</dbReference>
<dbReference type="Proteomes" id="UP000276232">
    <property type="component" value="Unassembled WGS sequence"/>
</dbReference>
<gene>
    <name evidence="5" type="ORF">EDC03_1055</name>
</gene>
<evidence type="ECO:0000256" key="3">
    <source>
        <dbReference type="ARBA" id="ARBA00023121"/>
    </source>
</evidence>
<dbReference type="GO" id="GO:0005829">
    <property type="term" value="C:cytosol"/>
    <property type="evidence" value="ECO:0007669"/>
    <property type="project" value="TreeGrafter"/>
</dbReference>
<dbReference type="Pfam" id="PF05719">
    <property type="entry name" value="GPP34"/>
    <property type="match status" value="1"/>
</dbReference>
<evidence type="ECO:0000313" key="5">
    <source>
        <dbReference type="EMBL" id="ROP44925.1"/>
    </source>
</evidence>
<dbReference type="Gene3D" id="1.10.3630.10">
    <property type="entry name" value="yeast vps74-n-term truncation variant domain like"/>
    <property type="match status" value="1"/>
</dbReference>
<dbReference type="InterPro" id="IPR008628">
    <property type="entry name" value="GPP34-like"/>
</dbReference>
<sequence length="230" mass="24521">MADARGPAPDVEHELTLPEELVLLAYDDEKGHTWNGSLDTGLGGAVMLDLSLRGRVEVREKDLVVVDPAPTGEPVLDAALAEVAGARRPKPPKSWLGGLGRAARPATLDRLVERGVLARDERKALGLFSYTRYPEADGGPEQRVRQRLHDAVVVGTTPDARTAALASLVKALGMRREVFPDADRRATDRRLAELAEGAWASDAVKKAVDEMALVVMMVTTSAVATGAASS</sequence>
<protein>
    <submittedName>
        <fullName evidence="5">Golgi phosphoprotein 3 GPP34</fullName>
    </submittedName>
</protein>
<accession>A0A3N1HQZ4</accession>
<dbReference type="InterPro" id="IPR038261">
    <property type="entry name" value="GPP34-like_sf"/>
</dbReference>
<dbReference type="PANTHER" id="PTHR12704">
    <property type="entry name" value="TRANS-GOLGI PROTEIN GMX33"/>
    <property type="match status" value="1"/>
</dbReference>
<evidence type="ECO:0000256" key="2">
    <source>
        <dbReference type="ARBA" id="ARBA00023034"/>
    </source>
</evidence>
<proteinExistence type="predicted"/>
<dbReference type="RefSeq" id="WP_123379137.1">
    <property type="nucleotide sequence ID" value="NZ_RJKN01000002.1"/>
</dbReference>
<organism evidence="5 6">
    <name type="scientific">Pseudokineococcus lusitanus</name>
    <dbReference type="NCBI Taxonomy" id="763993"/>
    <lineage>
        <taxon>Bacteria</taxon>
        <taxon>Bacillati</taxon>
        <taxon>Actinomycetota</taxon>
        <taxon>Actinomycetes</taxon>
        <taxon>Kineosporiales</taxon>
        <taxon>Kineosporiaceae</taxon>
        <taxon>Pseudokineococcus</taxon>
    </lineage>
</organism>
<dbReference type="GO" id="GO:0070273">
    <property type="term" value="F:phosphatidylinositol-4-phosphate binding"/>
    <property type="evidence" value="ECO:0007669"/>
    <property type="project" value="InterPro"/>
</dbReference>